<organism evidence="1 2">
    <name type="scientific">Coprinopsis marcescibilis</name>
    <name type="common">Agaric fungus</name>
    <name type="synonym">Psathyrella marcescibilis</name>
    <dbReference type="NCBI Taxonomy" id="230819"/>
    <lineage>
        <taxon>Eukaryota</taxon>
        <taxon>Fungi</taxon>
        <taxon>Dikarya</taxon>
        <taxon>Basidiomycota</taxon>
        <taxon>Agaricomycotina</taxon>
        <taxon>Agaricomycetes</taxon>
        <taxon>Agaricomycetidae</taxon>
        <taxon>Agaricales</taxon>
        <taxon>Agaricineae</taxon>
        <taxon>Psathyrellaceae</taxon>
        <taxon>Coprinopsis</taxon>
    </lineage>
</organism>
<proteinExistence type="predicted"/>
<accession>A0A5C3L9V9</accession>
<protein>
    <submittedName>
        <fullName evidence="1">Uncharacterized protein</fullName>
    </submittedName>
</protein>
<gene>
    <name evidence="1" type="ORF">FA15DRAFT_283122</name>
</gene>
<sequence length="174" mass="20185">MMGGRRDRTRRAVIGKNSKHRTNTTAFPLGRHFLFRICFRLFPSVTASLPRESSQSAYLYNHSVAAWSTEKSRDRIDRRTLGQGSIREYHWHEPEPRNSSRSTINVRDRHGYAGKRFIHLVLTTLQWREVRSFCKRGSSSGLLSIPITFHHDLSRLVLPPTSTHHPADSQPRRN</sequence>
<dbReference type="AlphaFoldDB" id="A0A5C3L9V9"/>
<name>A0A5C3L9V9_COPMA</name>
<evidence type="ECO:0000313" key="1">
    <source>
        <dbReference type="EMBL" id="TFK29627.1"/>
    </source>
</evidence>
<evidence type="ECO:0000313" key="2">
    <source>
        <dbReference type="Proteomes" id="UP000307440"/>
    </source>
</evidence>
<reference evidence="1 2" key="1">
    <citation type="journal article" date="2019" name="Nat. Ecol. Evol.">
        <title>Megaphylogeny resolves global patterns of mushroom evolution.</title>
        <authorList>
            <person name="Varga T."/>
            <person name="Krizsan K."/>
            <person name="Foldi C."/>
            <person name="Dima B."/>
            <person name="Sanchez-Garcia M."/>
            <person name="Sanchez-Ramirez S."/>
            <person name="Szollosi G.J."/>
            <person name="Szarkandi J.G."/>
            <person name="Papp V."/>
            <person name="Albert L."/>
            <person name="Andreopoulos W."/>
            <person name="Angelini C."/>
            <person name="Antonin V."/>
            <person name="Barry K.W."/>
            <person name="Bougher N.L."/>
            <person name="Buchanan P."/>
            <person name="Buyck B."/>
            <person name="Bense V."/>
            <person name="Catcheside P."/>
            <person name="Chovatia M."/>
            <person name="Cooper J."/>
            <person name="Damon W."/>
            <person name="Desjardin D."/>
            <person name="Finy P."/>
            <person name="Geml J."/>
            <person name="Haridas S."/>
            <person name="Hughes K."/>
            <person name="Justo A."/>
            <person name="Karasinski D."/>
            <person name="Kautmanova I."/>
            <person name="Kiss B."/>
            <person name="Kocsube S."/>
            <person name="Kotiranta H."/>
            <person name="LaButti K.M."/>
            <person name="Lechner B.E."/>
            <person name="Liimatainen K."/>
            <person name="Lipzen A."/>
            <person name="Lukacs Z."/>
            <person name="Mihaltcheva S."/>
            <person name="Morgado L.N."/>
            <person name="Niskanen T."/>
            <person name="Noordeloos M.E."/>
            <person name="Ohm R.A."/>
            <person name="Ortiz-Santana B."/>
            <person name="Ovrebo C."/>
            <person name="Racz N."/>
            <person name="Riley R."/>
            <person name="Savchenko A."/>
            <person name="Shiryaev A."/>
            <person name="Soop K."/>
            <person name="Spirin V."/>
            <person name="Szebenyi C."/>
            <person name="Tomsovsky M."/>
            <person name="Tulloss R.E."/>
            <person name="Uehling J."/>
            <person name="Grigoriev I.V."/>
            <person name="Vagvolgyi C."/>
            <person name="Papp T."/>
            <person name="Martin F.M."/>
            <person name="Miettinen O."/>
            <person name="Hibbett D.S."/>
            <person name="Nagy L.G."/>
        </authorList>
    </citation>
    <scope>NUCLEOTIDE SEQUENCE [LARGE SCALE GENOMIC DNA]</scope>
    <source>
        <strain evidence="1 2">CBS 121175</strain>
    </source>
</reference>
<dbReference type="EMBL" id="ML210148">
    <property type="protein sequence ID" value="TFK29627.1"/>
    <property type="molecule type" value="Genomic_DNA"/>
</dbReference>
<keyword evidence="2" id="KW-1185">Reference proteome</keyword>
<dbReference type="Proteomes" id="UP000307440">
    <property type="component" value="Unassembled WGS sequence"/>
</dbReference>